<dbReference type="AlphaFoldDB" id="A0A9P0A0B4"/>
<accession>A0A9P0A0B4</accession>
<sequence>MTRPLLNLACRHHIPELILESAITCSIGPTNQPEHNLFTEFRGQWDHIDQSNYKTALEDPGTLKALGSTRQNAITFCPPQTVLDIPHEFISHHLSKWDENESFQQCRKVVKSLRVTNDYAERGVALITKHNRRITNKEEQQQYLLQVVQQHRAKYSSAAKKSFVPLWPLSASPLPIPEARTPTLTVIKTIRLGDDERSRVSVRVRASGRLLAAATTLLPRKSDKQRRDSAKPLIFEMAANSKVQWPTGLKCQFFLILDTLKYIPANFMFMASPSLLPALRLAVYEYMFLTHNPRASLRAAGGRAMQSLSRSAARGARPRLDFPPI</sequence>
<dbReference type="PANTHER" id="PTHR46113">
    <property type="entry name" value="SNAC DOMAIN-CONTAINING PROTEIN"/>
    <property type="match status" value="1"/>
</dbReference>
<dbReference type="PANTHER" id="PTHR46113:SF1">
    <property type="entry name" value="PEPTIDASE M17 LEUCYL AMINOPEPTIDASE N-TERMINAL DOMAIN-CONTAINING PROTEIN"/>
    <property type="match status" value="1"/>
</dbReference>
<gene>
    <name evidence="1" type="ORF">BEMITA_LOCUS984</name>
</gene>
<keyword evidence="2" id="KW-1185">Reference proteome</keyword>
<evidence type="ECO:0000313" key="1">
    <source>
        <dbReference type="EMBL" id="CAH0381320.1"/>
    </source>
</evidence>
<proteinExistence type="predicted"/>
<evidence type="ECO:0000313" key="2">
    <source>
        <dbReference type="Proteomes" id="UP001152759"/>
    </source>
</evidence>
<name>A0A9P0A0B4_BEMTA</name>
<organism evidence="1 2">
    <name type="scientific">Bemisia tabaci</name>
    <name type="common">Sweetpotato whitefly</name>
    <name type="synonym">Aleurodes tabaci</name>
    <dbReference type="NCBI Taxonomy" id="7038"/>
    <lineage>
        <taxon>Eukaryota</taxon>
        <taxon>Metazoa</taxon>
        <taxon>Ecdysozoa</taxon>
        <taxon>Arthropoda</taxon>
        <taxon>Hexapoda</taxon>
        <taxon>Insecta</taxon>
        <taxon>Pterygota</taxon>
        <taxon>Neoptera</taxon>
        <taxon>Paraneoptera</taxon>
        <taxon>Hemiptera</taxon>
        <taxon>Sternorrhyncha</taxon>
        <taxon>Aleyrodoidea</taxon>
        <taxon>Aleyrodidae</taxon>
        <taxon>Aleyrodinae</taxon>
        <taxon>Bemisia</taxon>
    </lineage>
</organism>
<dbReference type="Proteomes" id="UP001152759">
    <property type="component" value="Chromosome 1"/>
</dbReference>
<reference evidence="1" key="1">
    <citation type="submission" date="2021-12" db="EMBL/GenBank/DDBJ databases">
        <authorList>
            <person name="King R."/>
        </authorList>
    </citation>
    <scope>NUCLEOTIDE SEQUENCE</scope>
</reference>
<dbReference type="EMBL" id="OU963862">
    <property type="protein sequence ID" value="CAH0381320.1"/>
    <property type="molecule type" value="Genomic_DNA"/>
</dbReference>
<protein>
    <submittedName>
        <fullName evidence="1">Uncharacterized protein</fullName>
    </submittedName>
</protein>